<sequence length="266" mass="29435">MLDSEFVCGRLTLRSPPTQWCQQFLPHVDPDGLDWGDAARFNIAPTQPVLCVLQPGPAETATTAMIRWGLVPAWSDDPGVGSRMINARSETVDTKPSFRSAFARQRCLVLADGYYEWKTVGKTKQPYLIQPPELDGTQSPGSGTPGSETRGSETPGSGTVLVMAGLWDTHPTIVVDGQPLRTCTILTTAANPITRPIHDRMPVLLDVDRGRHWINPEFDDRAALKSWCLSPSEIELAVRPVQRYVNNARHEGPRCIDPPQDERLLF</sequence>
<proteinExistence type="inferred from homology"/>
<dbReference type="OrthoDB" id="9782620at2"/>
<evidence type="ECO:0000256" key="8">
    <source>
        <dbReference type="RuleBase" id="RU364100"/>
    </source>
</evidence>
<keyword evidence="3" id="KW-0227">DNA damage</keyword>
<dbReference type="Gene3D" id="3.90.1680.10">
    <property type="entry name" value="SOS response associated peptidase-like"/>
    <property type="match status" value="1"/>
</dbReference>
<dbReference type="GO" id="GO:0016829">
    <property type="term" value="F:lyase activity"/>
    <property type="evidence" value="ECO:0007669"/>
    <property type="project" value="UniProtKB-KW"/>
</dbReference>
<gene>
    <name evidence="10" type="primary">yedK</name>
    <name evidence="10" type="ORF">K227x_07230</name>
</gene>
<dbReference type="SUPFAM" id="SSF143081">
    <property type="entry name" value="BB1717-like"/>
    <property type="match status" value="1"/>
</dbReference>
<keyword evidence="4 8" id="KW-0378">Hydrolase</keyword>
<reference evidence="10 11" key="1">
    <citation type="submission" date="2019-02" db="EMBL/GenBank/DDBJ databases">
        <title>Deep-cultivation of Planctomycetes and their phenomic and genomic characterization uncovers novel biology.</title>
        <authorList>
            <person name="Wiegand S."/>
            <person name="Jogler M."/>
            <person name="Boedeker C."/>
            <person name="Pinto D."/>
            <person name="Vollmers J."/>
            <person name="Rivas-Marin E."/>
            <person name="Kohn T."/>
            <person name="Peeters S.H."/>
            <person name="Heuer A."/>
            <person name="Rast P."/>
            <person name="Oberbeckmann S."/>
            <person name="Bunk B."/>
            <person name="Jeske O."/>
            <person name="Meyerdierks A."/>
            <person name="Storesund J.E."/>
            <person name="Kallscheuer N."/>
            <person name="Luecker S."/>
            <person name="Lage O.M."/>
            <person name="Pohl T."/>
            <person name="Merkel B.J."/>
            <person name="Hornburger P."/>
            <person name="Mueller R.-W."/>
            <person name="Bruemmer F."/>
            <person name="Labrenz M."/>
            <person name="Spormann A.M."/>
            <person name="Op den Camp H."/>
            <person name="Overmann J."/>
            <person name="Amann R."/>
            <person name="Jetten M.S.M."/>
            <person name="Mascher T."/>
            <person name="Medema M.H."/>
            <person name="Devos D.P."/>
            <person name="Kaster A.-K."/>
            <person name="Ovreas L."/>
            <person name="Rohde M."/>
            <person name="Galperin M.Y."/>
            <person name="Jogler C."/>
        </authorList>
    </citation>
    <scope>NUCLEOTIDE SEQUENCE [LARGE SCALE GENOMIC DNA]</scope>
    <source>
        <strain evidence="10 11">K22_7</strain>
    </source>
</reference>
<evidence type="ECO:0000256" key="1">
    <source>
        <dbReference type="ARBA" id="ARBA00008136"/>
    </source>
</evidence>
<comment type="similarity">
    <text evidence="1 8">Belongs to the SOS response-associated peptidase family.</text>
</comment>
<dbReference type="Pfam" id="PF02586">
    <property type="entry name" value="SRAP"/>
    <property type="match status" value="1"/>
</dbReference>
<dbReference type="InterPro" id="IPR003738">
    <property type="entry name" value="SRAP"/>
</dbReference>
<evidence type="ECO:0000256" key="3">
    <source>
        <dbReference type="ARBA" id="ARBA00022763"/>
    </source>
</evidence>
<keyword evidence="6" id="KW-0238">DNA-binding</keyword>
<organism evidence="10 11">
    <name type="scientific">Rubripirellula lacrimiformis</name>
    <dbReference type="NCBI Taxonomy" id="1930273"/>
    <lineage>
        <taxon>Bacteria</taxon>
        <taxon>Pseudomonadati</taxon>
        <taxon>Planctomycetota</taxon>
        <taxon>Planctomycetia</taxon>
        <taxon>Pirellulales</taxon>
        <taxon>Pirellulaceae</taxon>
        <taxon>Rubripirellula</taxon>
    </lineage>
</organism>
<keyword evidence="7" id="KW-0456">Lyase</keyword>
<dbReference type="GO" id="GO:0008233">
    <property type="term" value="F:peptidase activity"/>
    <property type="evidence" value="ECO:0007669"/>
    <property type="project" value="UniProtKB-KW"/>
</dbReference>
<dbReference type="GO" id="GO:0006508">
    <property type="term" value="P:proteolysis"/>
    <property type="evidence" value="ECO:0007669"/>
    <property type="project" value="UniProtKB-KW"/>
</dbReference>
<evidence type="ECO:0000256" key="2">
    <source>
        <dbReference type="ARBA" id="ARBA00022670"/>
    </source>
</evidence>
<dbReference type="EMBL" id="CP036525">
    <property type="protein sequence ID" value="QDT02347.1"/>
    <property type="molecule type" value="Genomic_DNA"/>
</dbReference>
<dbReference type="AlphaFoldDB" id="A0A517N5C7"/>
<evidence type="ECO:0000256" key="6">
    <source>
        <dbReference type="ARBA" id="ARBA00023125"/>
    </source>
</evidence>
<keyword evidence="5" id="KW-0190">Covalent protein-DNA linkage</keyword>
<keyword evidence="11" id="KW-1185">Reference proteome</keyword>
<keyword evidence="2 8" id="KW-0645">Protease</keyword>
<protein>
    <recommendedName>
        <fullName evidence="8">Abasic site processing protein</fullName>
        <ecNumber evidence="8">3.4.-.-</ecNumber>
    </recommendedName>
</protein>
<evidence type="ECO:0000313" key="10">
    <source>
        <dbReference type="EMBL" id="QDT02347.1"/>
    </source>
</evidence>
<evidence type="ECO:0000256" key="7">
    <source>
        <dbReference type="ARBA" id="ARBA00023239"/>
    </source>
</evidence>
<evidence type="ECO:0000256" key="4">
    <source>
        <dbReference type="ARBA" id="ARBA00022801"/>
    </source>
</evidence>
<dbReference type="GO" id="GO:0106300">
    <property type="term" value="P:protein-DNA covalent cross-linking repair"/>
    <property type="evidence" value="ECO:0007669"/>
    <property type="project" value="InterPro"/>
</dbReference>
<evidence type="ECO:0000256" key="5">
    <source>
        <dbReference type="ARBA" id="ARBA00023124"/>
    </source>
</evidence>
<name>A0A517N5C7_9BACT</name>
<evidence type="ECO:0000256" key="9">
    <source>
        <dbReference type="SAM" id="MobiDB-lite"/>
    </source>
</evidence>
<dbReference type="PANTHER" id="PTHR13604">
    <property type="entry name" value="DC12-RELATED"/>
    <property type="match status" value="1"/>
</dbReference>
<dbReference type="RefSeq" id="WP_145168071.1">
    <property type="nucleotide sequence ID" value="NZ_CP036525.1"/>
</dbReference>
<dbReference type="PANTHER" id="PTHR13604:SF0">
    <property type="entry name" value="ABASIC SITE PROCESSING PROTEIN HMCES"/>
    <property type="match status" value="1"/>
</dbReference>
<feature type="compositionally biased region" description="Low complexity" evidence="9">
    <location>
        <begin position="136"/>
        <end position="154"/>
    </location>
</feature>
<dbReference type="KEGG" id="rlc:K227x_07230"/>
<accession>A0A517N5C7</accession>
<dbReference type="InterPro" id="IPR036590">
    <property type="entry name" value="SRAP-like"/>
</dbReference>
<dbReference type="EC" id="3.4.-.-" evidence="8"/>
<dbReference type="GO" id="GO:0003697">
    <property type="term" value="F:single-stranded DNA binding"/>
    <property type="evidence" value="ECO:0007669"/>
    <property type="project" value="InterPro"/>
</dbReference>
<feature type="region of interest" description="Disordered" evidence="9">
    <location>
        <begin position="128"/>
        <end position="158"/>
    </location>
</feature>
<dbReference type="Proteomes" id="UP000318538">
    <property type="component" value="Chromosome"/>
</dbReference>
<evidence type="ECO:0000313" key="11">
    <source>
        <dbReference type="Proteomes" id="UP000318538"/>
    </source>
</evidence>